<feature type="transmembrane region" description="Helical" evidence="6">
    <location>
        <begin position="84"/>
        <end position="105"/>
    </location>
</feature>
<reference evidence="7 8" key="1">
    <citation type="submission" date="2017-01" db="EMBL/GenBank/DDBJ databases">
        <authorList>
            <person name="Varghese N."/>
            <person name="Submissions S."/>
        </authorList>
    </citation>
    <scope>NUCLEOTIDE SEQUENCE [LARGE SCALE GENOMIC DNA]</scope>
    <source>
        <strain evidence="7 8">DSM 22782</strain>
    </source>
</reference>
<comment type="subcellular location">
    <subcellularLocation>
        <location evidence="1">Cell membrane</location>
        <topology evidence="1">Multi-pass membrane protein</topology>
    </subcellularLocation>
</comment>
<feature type="transmembrane region" description="Helical" evidence="6">
    <location>
        <begin position="342"/>
        <end position="365"/>
    </location>
</feature>
<evidence type="ECO:0000313" key="8">
    <source>
        <dbReference type="Proteomes" id="UP000199777"/>
    </source>
</evidence>
<keyword evidence="2" id="KW-1003">Cell membrane</keyword>
<dbReference type="RefSeq" id="WP_076571772.1">
    <property type="nucleotide sequence ID" value="NZ_FTOK01000006.1"/>
</dbReference>
<feature type="transmembrane region" description="Helical" evidence="6">
    <location>
        <begin position="399"/>
        <end position="420"/>
    </location>
</feature>
<sequence>MTQVKKGAILSYLSIAVSLVVTIAYTPVMIRLLGQEEYGLFVLIGSVIVYFSKMDLGLGNAVIRYISRNRAIGDKKSEAMLSGNFLLLYSLASVFVLVVGFVIYSNATSIFGGSLTNNQIEKAEIMILIITITFIFALPMQIFRSIVKAYERFATEKIITIISNVSRPVIILIFLFNGYGVIAMIAITSVLNILTLVYFWYYTHFYLEVRVKLGKVDFSIMKEILVYSSFIFLNIIVDQIYWQTDQIILGIVAGTIPVAVLGIAMQFIRVYLMFSTAMSGLFLPRVSRIATNGKDNSAELSSLFIKIGRIQFLILSYIFGGFVLVGKPFIEIWAGPSYGDAYYIVIILMIALIVPLTQNVGISILQAYNLHAFRSIALIIMGVVNIIITVPLAERYLGIGTAIATAGSLLIVNILVMNIYYYKKLNLDIFGYWKNIFILMVSSTSSMLVSFLIGLNIHFNNFIAEIIINGIIFTVIYSLIQWKFSMNVYEKSLFISIKNRFDKNN</sequence>
<feature type="transmembrane region" description="Helical" evidence="6">
    <location>
        <begin position="125"/>
        <end position="146"/>
    </location>
</feature>
<evidence type="ECO:0000256" key="6">
    <source>
        <dbReference type="SAM" id="Phobius"/>
    </source>
</evidence>
<dbReference type="Proteomes" id="UP000199777">
    <property type="component" value="Unassembled WGS sequence"/>
</dbReference>
<feature type="transmembrane region" description="Helical" evidence="6">
    <location>
        <begin position="248"/>
        <end position="272"/>
    </location>
</feature>
<keyword evidence="4 6" id="KW-1133">Transmembrane helix</keyword>
<evidence type="ECO:0000256" key="2">
    <source>
        <dbReference type="ARBA" id="ARBA00022475"/>
    </source>
</evidence>
<gene>
    <name evidence="7" type="ORF">SAMN05421758_106220</name>
</gene>
<dbReference type="PANTHER" id="PTHR30250:SF26">
    <property type="entry name" value="PSMA PROTEIN"/>
    <property type="match status" value="1"/>
</dbReference>
<dbReference type="PANTHER" id="PTHR30250">
    <property type="entry name" value="PST FAMILY PREDICTED COLANIC ACID TRANSPORTER"/>
    <property type="match status" value="1"/>
</dbReference>
<feature type="transmembrane region" description="Helical" evidence="6">
    <location>
        <begin position="40"/>
        <end position="63"/>
    </location>
</feature>
<evidence type="ECO:0000256" key="3">
    <source>
        <dbReference type="ARBA" id="ARBA00022692"/>
    </source>
</evidence>
<dbReference type="InterPro" id="IPR050833">
    <property type="entry name" value="Poly_Biosynth_Transport"/>
</dbReference>
<keyword evidence="8" id="KW-1185">Reference proteome</keyword>
<protein>
    <submittedName>
        <fullName evidence="7">Membrane protein involved in the export of O-antigen and teichoic acid</fullName>
    </submittedName>
</protein>
<feature type="transmembrane region" description="Helical" evidence="6">
    <location>
        <begin position="158"/>
        <end position="176"/>
    </location>
</feature>
<name>A0ABY1KXK0_9BACI</name>
<accession>A0ABY1KXK0</accession>
<dbReference type="InterPro" id="IPR002797">
    <property type="entry name" value="Polysacc_synth"/>
</dbReference>
<feature type="transmembrane region" description="Helical" evidence="6">
    <location>
        <begin position="312"/>
        <end position="330"/>
    </location>
</feature>
<evidence type="ECO:0000313" key="7">
    <source>
        <dbReference type="EMBL" id="SIS82917.1"/>
    </source>
</evidence>
<comment type="caution">
    <text evidence="7">The sequence shown here is derived from an EMBL/GenBank/DDBJ whole genome shotgun (WGS) entry which is preliminary data.</text>
</comment>
<feature type="transmembrane region" description="Helical" evidence="6">
    <location>
        <begin position="224"/>
        <end position="242"/>
    </location>
</feature>
<dbReference type="EMBL" id="FTOK01000006">
    <property type="protein sequence ID" value="SIS82917.1"/>
    <property type="molecule type" value="Genomic_DNA"/>
</dbReference>
<evidence type="ECO:0000256" key="5">
    <source>
        <dbReference type="ARBA" id="ARBA00023136"/>
    </source>
</evidence>
<feature type="transmembrane region" description="Helical" evidence="6">
    <location>
        <begin position="432"/>
        <end position="453"/>
    </location>
</feature>
<feature type="transmembrane region" description="Helical" evidence="6">
    <location>
        <begin position="182"/>
        <end position="203"/>
    </location>
</feature>
<proteinExistence type="predicted"/>
<keyword evidence="5 6" id="KW-0472">Membrane</keyword>
<dbReference type="Pfam" id="PF01943">
    <property type="entry name" value="Polysacc_synt"/>
    <property type="match status" value="1"/>
</dbReference>
<evidence type="ECO:0000256" key="4">
    <source>
        <dbReference type="ARBA" id="ARBA00022989"/>
    </source>
</evidence>
<feature type="transmembrane region" description="Helical" evidence="6">
    <location>
        <begin position="12"/>
        <end position="34"/>
    </location>
</feature>
<evidence type="ECO:0000256" key="1">
    <source>
        <dbReference type="ARBA" id="ARBA00004651"/>
    </source>
</evidence>
<organism evidence="7 8">
    <name type="scientific">Salimicrobium salexigens</name>
    <dbReference type="NCBI Taxonomy" id="908941"/>
    <lineage>
        <taxon>Bacteria</taxon>
        <taxon>Bacillati</taxon>
        <taxon>Bacillota</taxon>
        <taxon>Bacilli</taxon>
        <taxon>Bacillales</taxon>
        <taxon>Bacillaceae</taxon>
        <taxon>Salimicrobium</taxon>
    </lineage>
</organism>
<feature type="transmembrane region" description="Helical" evidence="6">
    <location>
        <begin position="459"/>
        <end position="480"/>
    </location>
</feature>
<keyword evidence="3 6" id="KW-0812">Transmembrane</keyword>
<feature type="transmembrane region" description="Helical" evidence="6">
    <location>
        <begin position="372"/>
        <end position="393"/>
    </location>
</feature>